<dbReference type="AlphaFoldDB" id="A0A6M3LY20"/>
<gene>
    <name evidence="1" type="ORF">MM415A00288_0048</name>
    <name evidence="2" type="ORF">MM415B06152_0009</name>
</gene>
<reference evidence="2" key="1">
    <citation type="submission" date="2020-03" db="EMBL/GenBank/DDBJ databases">
        <title>The deep terrestrial virosphere.</title>
        <authorList>
            <person name="Holmfeldt K."/>
            <person name="Nilsson E."/>
            <person name="Simone D."/>
            <person name="Lopez-Fernandez M."/>
            <person name="Wu X."/>
            <person name="de Brujin I."/>
            <person name="Lundin D."/>
            <person name="Andersson A."/>
            <person name="Bertilsson S."/>
            <person name="Dopson M."/>
        </authorList>
    </citation>
    <scope>NUCLEOTIDE SEQUENCE</scope>
    <source>
        <strain evidence="1">MM415A00288</strain>
        <strain evidence="2">MM415B06152</strain>
    </source>
</reference>
<evidence type="ECO:0000313" key="1">
    <source>
        <dbReference type="EMBL" id="QJA83428.1"/>
    </source>
</evidence>
<accession>A0A6M3LY20</accession>
<dbReference type="EMBL" id="MT142510">
    <property type="protein sequence ID" value="QJA83428.1"/>
    <property type="molecule type" value="Genomic_DNA"/>
</dbReference>
<dbReference type="EMBL" id="MT143503">
    <property type="protein sequence ID" value="QJA97545.1"/>
    <property type="molecule type" value="Genomic_DNA"/>
</dbReference>
<proteinExistence type="predicted"/>
<name>A0A6M3LY20_9ZZZZ</name>
<sequence length="64" mass="7289">MKVQINMSCPARTKLPTQEVEITEEEWEAFKTGVGVGDRVVMLGSNWYNPDYVDSIKPIKNEES</sequence>
<organism evidence="2">
    <name type="scientific">viral metagenome</name>
    <dbReference type="NCBI Taxonomy" id="1070528"/>
    <lineage>
        <taxon>unclassified sequences</taxon>
        <taxon>metagenomes</taxon>
        <taxon>organismal metagenomes</taxon>
    </lineage>
</organism>
<protein>
    <submittedName>
        <fullName evidence="2">Uncharacterized protein</fullName>
    </submittedName>
</protein>
<evidence type="ECO:0000313" key="2">
    <source>
        <dbReference type="EMBL" id="QJA97545.1"/>
    </source>
</evidence>